<evidence type="ECO:0000313" key="2">
    <source>
        <dbReference type="Proteomes" id="UP000029556"/>
    </source>
</evidence>
<dbReference type="OrthoDB" id="965427at2"/>
<reference evidence="1 2" key="1">
    <citation type="submission" date="2014-07" db="EMBL/GenBank/DDBJ databases">
        <authorList>
            <person name="McCorrison J."/>
            <person name="Sanka R."/>
            <person name="Torralba M."/>
            <person name="Gillis M."/>
            <person name="Haft D.H."/>
            <person name="Methe B."/>
            <person name="Sutton G."/>
            <person name="Nelson K.E."/>
        </authorList>
    </citation>
    <scope>NUCLEOTIDE SEQUENCE [LARGE SCALE GENOMIC DNA]</scope>
    <source>
        <strain evidence="1 2">DNF00853</strain>
    </source>
</reference>
<protein>
    <submittedName>
        <fullName evidence="1">CopG family transcriptional regulator</fullName>
    </submittedName>
</protein>
<dbReference type="RefSeq" id="WP_036873901.1">
    <property type="nucleotide sequence ID" value="NZ_JRNN01000077.1"/>
</dbReference>
<name>A0A095ZGS1_9BACT</name>
<sequence length="136" mass="15400">MEKIRVDIAWCEQNFGATFGENVPGAVVITAKTYDELMIEIPETLRFHVEGMINDGDAVPEWLRNGEYEFDYHLDTAALIRSCERYASLAAISRASGVNQRQLSHYANGVKKPRPQQRKRIVDGLHEIGRKLIAIV</sequence>
<evidence type="ECO:0000313" key="1">
    <source>
        <dbReference type="EMBL" id="KGF33873.1"/>
    </source>
</evidence>
<organism evidence="1 2">
    <name type="scientific">Hoylesella buccalis DNF00853</name>
    <dbReference type="NCBI Taxonomy" id="1401074"/>
    <lineage>
        <taxon>Bacteria</taxon>
        <taxon>Pseudomonadati</taxon>
        <taxon>Bacteroidota</taxon>
        <taxon>Bacteroidia</taxon>
        <taxon>Bacteroidales</taxon>
        <taxon>Prevotellaceae</taxon>
        <taxon>Hoylesella</taxon>
    </lineage>
</organism>
<accession>A0A095ZGS1</accession>
<dbReference type="InterPro" id="IPR035069">
    <property type="entry name" value="TTHA1013/TTHA0281-like"/>
</dbReference>
<dbReference type="EMBL" id="JRNN01000077">
    <property type="protein sequence ID" value="KGF33873.1"/>
    <property type="molecule type" value="Genomic_DNA"/>
</dbReference>
<dbReference type="SUPFAM" id="SSF143100">
    <property type="entry name" value="TTHA1013/TTHA0281-like"/>
    <property type="match status" value="1"/>
</dbReference>
<dbReference type="Proteomes" id="UP000029556">
    <property type="component" value="Unassembled WGS sequence"/>
</dbReference>
<dbReference type="AlphaFoldDB" id="A0A095ZGS1"/>
<dbReference type="Gene3D" id="3.30.160.250">
    <property type="match status" value="1"/>
</dbReference>
<gene>
    <name evidence="1" type="ORF">HMPREF2137_09580</name>
</gene>
<proteinExistence type="predicted"/>
<comment type="caution">
    <text evidence="1">The sequence shown here is derived from an EMBL/GenBank/DDBJ whole genome shotgun (WGS) entry which is preliminary data.</text>
</comment>